<organism evidence="4 5">
    <name type="scientific">Simkania negevensis (strain ATCC VR-1471 / DSM 27360 / Z)</name>
    <dbReference type="NCBI Taxonomy" id="331113"/>
    <lineage>
        <taxon>Bacteria</taxon>
        <taxon>Pseudomonadati</taxon>
        <taxon>Chlamydiota</taxon>
        <taxon>Chlamydiia</taxon>
        <taxon>Parachlamydiales</taxon>
        <taxon>Simkaniaceae</taxon>
        <taxon>Simkania</taxon>
    </lineage>
</organism>
<keyword evidence="5" id="KW-1185">Reference proteome</keyword>
<evidence type="ECO:0000256" key="1">
    <source>
        <dbReference type="ARBA" id="ARBA00022723"/>
    </source>
</evidence>
<dbReference type="OrthoDB" id="9794178at2"/>
<evidence type="ECO:0000313" key="4">
    <source>
        <dbReference type="EMBL" id="CCB88388.1"/>
    </source>
</evidence>
<dbReference type="AlphaFoldDB" id="F8L6P0"/>
<dbReference type="STRING" id="331113.SNE_A05110"/>
<reference key="1">
    <citation type="journal article" date="2011" name="Mol. Biol. Evol.">
        <title>Unity in variety -- the pan-genome of the Chlamydiae.</title>
        <authorList>
            <person name="Collingro A."/>
            <person name="Tischler P."/>
            <person name="Weinmaier T."/>
            <person name="Penz T."/>
            <person name="Heinz E."/>
            <person name="Brunham R.C."/>
            <person name="Read T.D."/>
            <person name="Bavoil P.M."/>
            <person name="Sachse K."/>
            <person name="Kahane S."/>
            <person name="Friedman M.G."/>
            <person name="Rattei T."/>
            <person name="Myers G.S.A."/>
            <person name="Horn M."/>
        </authorList>
    </citation>
    <scope>NUCLEOTIDE SEQUENCE</scope>
    <source>
        <strain>Z</strain>
    </source>
</reference>
<dbReference type="eggNOG" id="COG3536">
    <property type="taxonomic scope" value="Bacteria"/>
</dbReference>
<feature type="domain" description="Gamma-butyrobetaine hydroxylase-like N-terminal" evidence="3">
    <location>
        <begin position="9"/>
        <end position="84"/>
    </location>
</feature>
<dbReference type="PANTHER" id="PTHR35303">
    <property type="entry name" value="OS02G0197800 PROTEIN"/>
    <property type="match status" value="1"/>
</dbReference>
<protein>
    <recommendedName>
        <fullName evidence="3">Gamma-butyrobetaine hydroxylase-like N-terminal domain-containing protein</fullName>
    </recommendedName>
</protein>
<sequence length="88" mass="10266">MIELCKLTQNDRYQFEIQWSDDLVQRFRLSDLQERCPCARCEQGKRDVNPAVMAMKLTKVGNYALKIQFTEGCSKGIYPFELLREIGS</sequence>
<dbReference type="RefSeq" id="WP_013942855.1">
    <property type="nucleotide sequence ID" value="NC_015713.1"/>
</dbReference>
<dbReference type="Pfam" id="PF06155">
    <property type="entry name" value="GBBH-like_N"/>
    <property type="match status" value="1"/>
</dbReference>
<reference evidence="4 5" key="2">
    <citation type="journal article" date="2011" name="Mol. Biol. Evol.">
        <title>Unity in variety--the pan-genome of the Chlamydiae.</title>
        <authorList>
            <person name="Collingro A."/>
            <person name="Tischler P."/>
            <person name="Weinmaier T."/>
            <person name="Penz T."/>
            <person name="Heinz E."/>
            <person name="Brunham R.C."/>
            <person name="Read T.D."/>
            <person name="Bavoil P.M."/>
            <person name="Sachse K."/>
            <person name="Kahane S."/>
            <person name="Friedman M.G."/>
            <person name="Rattei T."/>
            <person name="Myers G.S."/>
            <person name="Horn M."/>
        </authorList>
    </citation>
    <scope>NUCLEOTIDE SEQUENCE [LARGE SCALE GENOMIC DNA]</scope>
    <source>
        <strain evidence="5">ATCC VR-1471 / Z</strain>
    </source>
</reference>
<dbReference type="KEGG" id="sng:SNE_A05110"/>
<proteinExistence type="predicted"/>
<name>F8L6P0_SIMNZ</name>
<dbReference type="HOGENOM" id="CLU_117841_2_1_0"/>
<evidence type="ECO:0000313" key="5">
    <source>
        <dbReference type="Proteomes" id="UP000000496"/>
    </source>
</evidence>
<dbReference type="GO" id="GO:0046872">
    <property type="term" value="F:metal ion binding"/>
    <property type="evidence" value="ECO:0007669"/>
    <property type="project" value="UniProtKB-KW"/>
</dbReference>
<dbReference type="Gene3D" id="3.30.2020.30">
    <property type="match status" value="1"/>
</dbReference>
<evidence type="ECO:0000259" key="3">
    <source>
        <dbReference type="Pfam" id="PF06155"/>
    </source>
</evidence>
<dbReference type="EMBL" id="FR872582">
    <property type="protein sequence ID" value="CCB88388.1"/>
    <property type="molecule type" value="Genomic_DNA"/>
</dbReference>
<dbReference type="InterPro" id="IPR010376">
    <property type="entry name" value="GBBH-like_N"/>
</dbReference>
<dbReference type="InterPro" id="IPR038492">
    <property type="entry name" value="GBBH-like_N_sf"/>
</dbReference>
<evidence type="ECO:0000256" key="2">
    <source>
        <dbReference type="ARBA" id="ARBA00023004"/>
    </source>
</evidence>
<keyword evidence="1" id="KW-0479">Metal-binding</keyword>
<accession>F8L6P0</accession>
<gene>
    <name evidence="4" type="ordered locus">SNE_A05110</name>
</gene>
<keyword evidence="2" id="KW-0408">Iron</keyword>
<dbReference type="Proteomes" id="UP000000496">
    <property type="component" value="Chromosome gsn.131"/>
</dbReference>